<evidence type="ECO:0000259" key="10">
    <source>
        <dbReference type="PROSITE" id="PS01124"/>
    </source>
</evidence>
<evidence type="ECO:0000256" key="8">
    <source>
        <dbReference type="SAM" id="MobiDB-lite"/>
    </source>
</evidence>
<dbReference type="Pfam" id="PF12833">
    <property type="entry name" value="HTH_18"/>
    <property type="match status" value="1"/>
</dbReference>
<evidence type="ECO:0000256" key="5">
    <source>
        <dbReference type="ARBA" id="ARBA00023163"/>
    </source>
</evidence>
<keyword evidence="3 6" id="KW-0597">Phosphoprotein</keyword>
<feature type="domain" description="Response regulatory" evidence="12">
    <location>
        <begin position="1196"/>
        <end position="1311"/>
    </location>
</feature>
<dbReference type="InterPro" id="IPR011123">
    <property type="entry name" value="Y_Y_Y"/>
</dbReference>
<accession>A0A449I7H0</accession>
<keyword evidence="9" id="KW-0812">Transmembrane</keyword>
<dbReference type="SMART" id="SM00388">
    <property type="entry name" value="HisKA"/>
    <property type="match status" value="1"/>
</dbReference>
<dbReference type="InterPro" id="IPR011006">
    <property type="entry name" value="CheY-like_superfamily"/>
</dbReference>
<evidence type="ECO:0000256" key="6">
    <source>
        <dbReference type="PROSITE-ProRule" id="PRU00169"/>
    </source>
</evidence>
<dbReference type="CDD" id="cd00082">
    <property type="entry name" value="HisKA"/>
    <property type="match status" value="1"/>
</dbReference>
<dbReference type="InterPro" id="IPR013783">
    <property type="entry name" value="Ig-like_fold"/>
</dbReference>
<dbReference type="InterPro" id="IPR003661">
    <property type="entry name" value="HisK_dim/P_dom"/>
</dbReference>
<feature type="transmembrane region" description="Helical" evidence="9">
    <location>
        <begin position="837"/>
        <end position="860"/>
    </location>
</feature>
<feature type="modified residue" description="4-aspartylphosphate" evidence="6">
    <location>
        <position position="1244"/>
    </location>
</feature>
<dbReference type="SUPFAM" id="SSF46689">
    <property type="entry name" value="Homeodomain-like"/>
    <property type="match status" value="1"/>
</dbReference>
<keyword evidence="9" id="KW-0472">Membrane</keyword>
<dbReference type="FunFam" id="1.10.287.130:FF:000034">
    <property type="entry name" value="Two-component system sensor histidine kinase/response regulator"/>
    <property type="match status" value="1"/>
</dbReference>
<feature type="domain" description="Histidine kinase" evidence="11">
    <location>
        <begin position="940"/>
        <end position="1165"/>
    </location>
</feature>
<dbReference type="InterPro" id="IPR018060">
    <property type="entry name" value="HTH_AraC"/>
</dbReference>
<dbReference type="Gene3D" id="1.10.287.130">
    <property type="match status" value="1"/>
</dbReference>
<dbReference type="GO" id="GO:0003700">
    <property type="term" value="F:DNA-binding transcription factor activity"/>
    <property type="evidence" value="ECO:0007669"/>
    <property type="project" value="InterPro"/>
</dbReference>
<proteinExistence type="predicted"/>
<dbReference type="InterPro" id="IPR011110">
    <property type="entry name" value="Reg_prop"/>
</dbReference>
<dbReference type="SMART" id="SM00342">
    <property type="entry name" value="HTH_ARAC"/>
    <property type="match status" value="1"/>
</dbReference>
<name>A0A449I7H0_9BACE</name>
<dbReference type="GO" id="GO:0043565">
    <property type="term" value="F:sequence-specific DNA binding"/>
    <property type="evidence" value="ECO:0007669"/>
    <property type="project" value="InterPro"/>
</dbReference>
<dbReference type="SMART" id="SM00448">
    <property type="entry name" value="REC"/>
    <property type="match status" value="1"/>
</dbReference>
<dbReference type="InterPro" id="IPR004358">
    <property type="entry name" value="Sig_transdc_His_kin-like_C"/>
</dbReference>
<dbReference type="Gene3D" id="2.60.40.10">
    <property type="entry name" value="Immunoglobulins"/>
    <property type="match status" value="1"/>
</dbReference>
<evidence type="ECO:0000259" key="11">
    <source>
        <dbReference type="PROSITE" id="PS50109"/>
    </source>
</evidence>
<dbReference type="Pfam" id="PF02518">
    <property type="entry name" value="HATPase_c"/>
    <property type="match status" value="1"/>
</dbReference>
<evidence type="ECO:0000256" key="2">
    <source>
        <dbReference type="ARBA" id="ARBA00012438"/>
    </source>
</evidence>
<dbReference type="InterPro" id="IPR036890">
    <property type="entry name" value="HATPase_C_sf"/>
</dbReference>
<keyword evidence="13" id="KW-0808">Transferase</keyword>
<feature type="region of interest" description="Disordered" evidence="8">
    <location>
        <begin position="1170"/>
        <end position="1189"/>
    </location>
</feature>
<dbReference type="InterPro" id="IPR003594">
    <property type="entry name" value="HATPase_dom"/>
</dbReference>
<keyword evidence="7" id="KW-0175">Coiled coil</keyword>
<dbReference type="Proteomes" id="UP000396835">
    <property type="component" value="Unassembled WGS sequence"/>
</dbReference>
<dbReference type="FunFam" id="3.40.50.2300:FF:000138">
    <property type="entry name" value="Two-component system sensor histidine kinase/response regulator"/>
    <property type="match status" value="1"/>
</dbReference>
<dbReference type="Gene3D" id="3.40.50.2300">
    <property type="match status" value="1"/>
</dbReference>
<evidence type="ECO:0000259" key="12">
    <source>
        <dbReference type="PROSITE" id="PS50110"/>
    </source>
</evidence>
<feature type="domain" description="HTH araC/xylS-type" evidence="10">
    <location>
        <begin position="1343"/>
        <end position="1446"/>
    </location>
</feature>
<dbReference type="PROSITE" id="PS50109">
    <property type="entry name" value="HIS_KIN"/>
    <property type="match status" value="1"/>
</dbReference>
<dbReference type="SUPFAM" id="SSF63829">
    <property type="entry name" value="Calcium-dependent phosphotriesterase"/>
    <property type="match status" value="2"/>
</dbReference>
<evidence type="ECO:0000313" key="14">
    <source>
        <dbReference type="Proteomes" id="UP000396835"/>
    </source>
</evidence>
<dbReference type="Pfam" id="PF07494">
    <property type="entry name" value="Reg_prop"/>
    <property type="match status" value="3"/>
</dbReference>
<dbReference type="InterPro" id="IPR015943">
    <property type="entry name" value="WD40/YVTN_repeat-like_dom_sf"/>
</dbReference>
<dbReference type="SUPFAM" id="SSF47384">
    <property type="entry name" value="Homodimeric domain of signal transducing histidine kinase"/>
    <property type="match status" value="1"/>
</dbReference>
<dbReference type="InterPro" id="IPR036097">
    <property type="entry name" value="HisK_dim/P_sf"/>
</dbReference>
<dbReference type="Gene3D" id="2.130.10.10">
    <property type="entry name" value="YVTN repeat-like/Quinoprotein amine dehydrogenase"/>
    <property type="match status" value="2"/>
</dbReference>
<dbReference type="EC" id="2.7.13.3" evidence="2"/>
<evidence type="ECO:0000256" key="4">
    <source>
        <dbReference type="ARBA" id="ARBA00023015"/>
    </source>
</evidence>
<organism evidence="13 14">
    <name type="scientific">Prevotella heparinolytica</name>
    <dbReference type="NCBI Taxonomy" id="28113"/>
    <lineage>
        <taxon>Bacteria</taxon>
        <taxon>Pseudomonadati</taxon>
        <taxon>Bacteroidota</taxon>
        <taxon>Bacteroidia</taxon>
        <taxon>Bacteroidales</taxon>
        <taxon>Bacteroidaceae</taxon>
        <taxon>Bacteroides</taxon>
    </lineage>
</organism>
<dbReference type="SMART" id="SM00387">
    <property type="entry name" value="HATPase_c"/>
    <property type="match status" value="1"/>
</dbReference>
<comment type="catalytic activity">
    <reaction evidence="1">
        <text>ATP + protein L-histidine = ADP + protein N-phospho-L-histidine.</text>
        <dbReference type="EC" id="2.7.13.3"/>
    </reaction>
</comment>
<dbReference type="Pfam" id="PF07495">
    <property type="entry name" value="Y_Y_Y"/>
    <property type="match status" value="1"/>
</dbReference>
<sequence>MRSKTLANQTPDANFASVNQQSTTMKKILIGSLHFITILLWLLLLPDRILAQEAFAKHYNATYITMDEGLPANFIEDIFQDSQGFIWLSLSGGGLSRYDGYEFIHFNSNTFHRKLKSNFVRCVREDRFHRLWVSSEGGVDLIDLRTLQPLRPDKLKGLPATLMNHPVSHIEADAEGCIWTHDGNRLHRIAFNAAGNIESIHSLNHAGIQKNNLIFKDIEQKGTVWISLNGQICNVSPQGGDRLQAVPVSRSLNFAPDITISDFILKEHEIWIASSQGLYRYDRNNDVVKHYEYVTGDPNSLSQNFLTALAVTENKQLIVATLCGLNIYNPLKDNFEQIRNDLPGSKTPLLNSNFVNCITTEGRHIWIGTESGGINLLTPKRLALQNFRHDKENPGSLSRNPVNAIYEDEAGTLWVGTVEGGLNRQAKGSHSFQHYTYENGSLSHNSVSAITADAEDRLWVGTWGGGINLLEKKNPQRRLQTLTPANCNNYPIYFIGSLTYDSINNGVWVGANEGLYFYDLKQEKMIVPLPDSIARNIHGCIGSIIDRDGRLWIGCLEGTYIIDLHSRRTAVQEQFRYRHLKYKLDQPESGLIEKIVCFHQSEDGTLWLGSNGCGLYRRTVSTDGQERFEAYTTVDGLPNNTVRTILGDDKGHLWLATNNGLSCFLPEKKHFINFTKQDGLDCTQFYWNAACRSTDNLLYFGHVTGMVAITPDLPSYLPSQPAPLRFTRLWAGNEVVQPGKGMLPQDLPFTRKISIHESMQSFSLEFSALNYEPENAGSYSYRLIGFDKQWIPAPANHRFARYTNLSPGKYTLQVKYTPYQEGGKEQTAELDILVRPYFYKTVWFILLAIVAVGIAVWQFYQWRIRNLKRRSELLHRKVEHRTRELKEQKLLLEEKTEELSRQNRLLTEQNEKISMQKAKLAELAHKVHTMTLDKIAFFTNITHEFRTPITLIIGPIERALKLSYNPQVIEQLQFVERNSKYLLSLVNQLMDFRKIESGTLKIVNTPGNFGKFANELVMPFAVFAHERNIDLRFYIRLGDDHLNYDEEAMQKILTNLLSNAIKFTPDGGSVSLFIARLPKTEKRAESLYISICDSGSGIPPEDLEKIFNRFYQVRNQPKFPMYGQSGSGIGLYLCRCIVQAMNGDIEVRNNRTAGCTFRLLIPVSTAQSAEPAASEGRQTTFGLPAQPSDGNQKRLHILVVEDNPDMRGYIRSILREKYQVTEASNGEEALNVLTSQHIDFIISDLMMPVMDGIELSRRVKENLSVSHIPFLMLTAKTSQESRIESYRIGVDEYLLKPFDETLLLTRIENILEARKRYQRKFAVSMDPDALHIGDESGDKKFITRIMEAVKTRYKDPTLEVGDLSEAAGVSKSLLNQKLQSLMGQSPNQFIRSYRLNVARELILKTRNTKSMNIAEIAYEVGFNDPKYFSRCFAKEFNISPGTLLSEQSHS</sequence>
<dbReference type="SUPFAM" id="SSF52172">
    <property type="entry name" value="CheY-like"/>
    <property type="match status" value="1"/>
</dbReference>
<dbReference type="EMBL" id="CAACYH010000007">
    <property type="protein sequence ID" value="VFB15350.1"/>
    <property type="molecule type" value="Genomic_DNA"/>
</dbReference>
<evidence type="ECO:0000313" key="13">
    <source>
        <dbReference type="EMBL" id="VFB15350.1"/>
    </source>
</evidence>
<dbReference type="PROSITE" id="PS01124">
    <property type="entry name" value="HTH_ARAC_FAMILY_2"/>
    <property type="match status" value="1"/>
</dbReference>
<keyword evidence="13" id="KW-0418">Kinase</keyword>
<dbReference type="Pfam" id="PF00072">
    <property type="entry name" value="Response_reg"/>
    <property type="match status" value="1"/>
</dbReference>
<dbReference type="InterPro" id="IPR001789">
    <property type="entry name" value="Sig_transdc_resp-reg_receiver"/>
</dbReference>
<keyword evidence="4" id="KW-0805">Transcription regulation</keyword>
<feature type="transmembrane region" description="Helical" evidence="9">
    <location>
        <begin position="28"/>
        <end position="45"/>
    </location>
</feature>
<dbReference type="GO" id="GO:0000155">
    <property type="term" value="F:phosphorelay sensor kinase activity"/>
    <property type="evidence" value="ECO:0007669"/>
    <property type="project" value="InterPro"/>
</dbReference>
<dbReference type="Pfam" id="PF00512">
    <property type="entry name" value="HisKA"/>
    <property type="match status" value="1"/>
</dbReference>
<evidence type="ECO:0000256" key="7">
    <source>
        <dbReference type="SAM" id="Coils"/>
    </source>
</evidence>
<dbReference type="InterPro" id="IPR005467">
    <property type="entry name" value="His_kinase_dom"/>
</dbReference>
<evidence type="ECO:0000256" key="3">
    <source>
        <dbReference type="ARBA" id="ARBA00022553"/>
    </source>
</evidence>
<protein>
    <recommendedName>
        <fullName evidence="2">histidine kinase</fullName>
        <ecNumber evidence="2">2.7.13.3</ecNumber>
    </recommendedName>
</protein>
<dbReference type="CDD" id="cd17574">
    <property type="entry name" value="REC_OmpR"/>
    <property type="match status" value="1"/>
</dbReference>
<keyword evidence="9" id="KW-1133">Transmembrane helix</keyword>
<reference evidence="13 14" key="1">
    <citation type="submission" date="2019-02" db="EMBL/GenBank/DDBJ databases">
        <authorList>
            <consortium name="Pathogen Informatics"/>
        </authorList>
    </citation>
    <scope>NUCLEOTIDE SEQUENCE [LARGE SCALE GENOMIC DNA]</scope>
    <source>
        <strain evidence="13 14">3012STDY7078512</strain>
    </source>
</reference>
<evidence type="ECO:0000256" key="9">
    <source>
        <dbReference type="SAM" id="Phobius"/>
    </source>
</evidence>
<dbReference type="PANTHER" id="PTHR43547">
    <property type="entry name" value="TWO-COMPONENT HISTIDINE KINASE"/>
    <property type="match status" value="1"/>
</dbReference>
<gene>
    <name evidence="13" type="primary">evgS_14</name>
    <name evidence="13" type="ORF">NCTC7812_02938</name>
</gene>
<keyword evidence="5" id="KW-0804">Transcription</keyword>
<dbReference type="PANTHER" id="PTHR43547:SF2">
    <property type="entry name" value="HYBRID SIGNAL TRANSDUCTION HISTIDINE KINASE C"/>
    <property type="match status" value="1"/>
</dbReference>
<dbReference type="Gene3D" id="3.30.565.10">
    <property type="entry name" value="Histidine kinase-like ATPase, C-terminal domain"/>
    <property type="match status" value="1"/>
</dbReference>
<dbReference type="SUPFAM" id="SSF55874">
    <property type="entry name" value="ATPase domain of HSP90 chaperone/DNA topoisomerase II/histidine kinase"/>
    <property type="match status" value="1"/>
</dbReference>
<dbReference type="PRINTS" id="PR00344">
    <property type="entry name" value="BCTRLSENSOR"/>
</dbReference>
<feature type="coiled-coil region" evidence="7">
    <location>
        <begin position="875"/>
        <end position="926"/>
    </location>
</feature>
<dbReference type="PROSITE" id="PS50110">
    <property type="entry name" value="RESPONSE_REGULATORY"/>
    <property type="match status" value="1"/>
</dbReference>
<evidence type="ECO:0000256" key="1">
    <source>
        <dbReference type="ARBA" id="ARBA00000085"/>
    </source>
</evidence>
<dbReference type="InterPro" id="IPR009057">
    <property type="entry name" value="Homeodomain-like_sf"/>
</dbReference>
<dbReference type="Gene3D" id="1.10.10.60">
    <property type="entry name" value="Homeodomain-like"/>
    <property type="match status" value="1"/>
</dbReference>